<dbReference type="Gene3D" id="3.30.360.10">
    <property type="entry name" value="Dihydrodipicolinate Reductase, domain 2"/>
    <property type="match status" value="1"/>
</dbReference>
<name>A0A543BB36_9MICO</name>
<dbReference type="SUPFAM" id="SSF51735">
    <property type="entry name" value="NAD(P)-binding Rossmann-fold domains"/>
    <property type="match status" value="1"/>
</dbReference>
<sequence length="334" mass="34308">MTGSGFRVAFAGLAHSHPSTDAANVRALGGEVVAVQDTDVHASAEFALRFGGAAVGSVEELCALRPDLVIATPRPQEVVPLLRALSADGADAPVFLNKVIAATTGQLAARDRAIQAGRGAVGTSSPLRFAPALIAFAAEVGAAEVLSIRVQAQHDNTAFQLPGRSWQDDPHLGGGTLVTVGVHAWEMLDVVLPGAELRAARGWTRRSAESTTRSEDAAGVSGLLRVEGQADDVPVEVLVSGVPGPDAYSIELVTAAGIRSVTLPTADPNESLGFHGLVRALRAAAAAGEVVAPWADARLVVANTIRAAEAARGQDPRAPEAQAPWTPEPVEGVP</sequence>
<protein>
    <recommendedName>
        <fullName evidence="4">Dehydrogenase</fullName>
    </recommendedName>
</protein>
<comment type="caution">
    <text evidence="2">The sequence shown here is derived from an EMBL/GenBank/DDBJ whole genome shotgun (WGS) entry which is preliminary data.</text>
</comment>
<evidence type="ECO:0000313" key="2">
    <source>
        <dbReference type="EMBL" id="TQL82044.1"/>
    </source>
</evidence>
<dbReference type="AlphaFoldDB" id="A0A543BB36"/>
<keyword evidence="3" id="KW-1185">Reference proteome</keyword>
<proteinExistence type="predicted"/>
<dbReference type="Gene3D" id="3.40.50.720">
    <property type="entry name" value="NAD(P)-binding Rossmann-like Domain"/>
    <property type="match status" value="1"/>
</dbReference>
<accession>A0A543BB36</accession>
<gene>
    <name evidence="2" type="ORF">FB560_3526</name>
</gene>
<dbReference type="InterPro" id="IPR036291">
    <property type="entry name" value="NAD(P)-bd_dom_sf"/>
</dbReference>
<evidence type="ECO:0008006" key="4">
    <source>
        <dbReference type="Google" id="ProtNLM"/>
    </source>
</evidence>
<evidence type="ECO:0000313" key="3">
    <source>
        <dbReference type="Proteomes" id="UP000317209"/>
    </source>
</evidence>
<dbReference type="RefSeq" id="WP_141873946.1">
    <property type="nucleotide sequence ID" value="NZ_VFOX01000002.1"/>
</dbReference>
<organism evidence="2 3">
    <name type="scientific">Microbacterium saperdae</name>
    <dbReference type="NCBI Taxonomy" id="69368"/>
    <lineage>
        <taxon>Bacteria</taxon>
        <taxon>Bacillati</taxon>
        <taxon>Actinomycetota</taxon>
        <taxon>Actinomycetes</taxon>
        <taxon>Micrococcales</taxon>
        <taxon>Microbacteriaceae</taxon>
        <taxon>Microbacterium</taxon>
    </lineage>
</organism>
<feature type="region of interest" description="Disordered" evidence="1">
    <location>
        <begin position="310"/>
        <end position="334"/>
    </location>
</feature>
<evidence type="ECO:0000256" key="1">
    <source>
        <dbReference type="SAM" id="MobiDB-lite"/>
    </source>
</evidence>
<dbReference type="EMBL" id="VFOX01000002">
    <property type="protein sequence ID" value="TQL82044.1"/>
    <property type="molecule type" value="Genomic_DNA"/>
</dbReference>
<reference evidence="2 3" key="1">
    <citation type="submission" date="2019-06" db="EMBL/GenBank/DDBJ databases">
        <title>Sequencing the genomes of 1000 actinobacteria strains.</title>
        <authorList>
            <person name="Klenk H.-P."/>
        </authorList>
    </citation>
    <scope>NUCLEOTIDE SEQUENCE [LARGE SCALE GENOMIC DNA]</scope>
    <source>
        <strain evidence="2 3">DSM 20169</strain>
    </source>
</reference>
<dbReference type="Proteomes" id="UP000317209">
    <property type="component" value="Unassembled WGS sequence"/>
</dbReference>
<dbReference type="OrthoDB" id="3512812at2"/>